<evidence type="ECO:0000313" key="20">
    <source>
        <dbReference type="EMBL" id="SDQ49016.1"/>
    </source>
</evidence>
<evidence type="ECO:0000256" key="6">
    <source>
        <dbReference type="ARBA" id="ARBA00022692"/>
    </source>
</evidence>
<keyword evidence="12 19" id="KW-0472">Membrane</keyword>
<dbReference type="CDD" id="cd14265">
    <property type="entry name" value="UDPK_IM_like"/>
    <property type="match status" value="1"/>
</dbReference>
<feature type="transmembrane region" description="Helical" evidence="19">
    <location>
        <begin position="58"/>
        <end position="77"/>
    </location>
</feature>
<keyword evidence="13" id="KW-0594">Phospholipid biosynthesis</keyword>
<feature type="active site" description="Proton acceptor" evidence="15">
    <location>
        <position position="71"/>
    </location>
</feature>
<evidence type="ECO:0000256" key="16">
    <source>
        <dbReference type="PIRSR" id="PIRSR600829-2"/>
    </source>
</evidence>
<evidence type="ECO:0000256" key="17">
    <source>
        <dbReference type="PIRSR" id="PIRSR600829-3"/>
    </source>
</evidence>
<evidence type="ECO:0000256" key="9">
    <source>
        <dbReference type="ARBA" id="ARBA00022840"/>
    </source>
</evidence>
<keyword evidence="5" id="KW-0808">Transferase</keyword>
<feature type="transmembrane region" description="Helical" evidence="19">
    <location>
        <begin position="33"/>
        <end position="52"/>
    </location>
</feature>
<evidence type="ECO:0000313" key="21">
    <source>
        <dbReference type="Proteomes" id="UP000199444"/>
    </source>
</evidence>
<dbReference type="GO" id="GO:0005886">
    <property type="term" value="C:plasma membrane"/>
    <property type="evidence" value="ECO:0007669"/>
    <property type="project" value="UniProtKB-SubCell"/>
</dbReference>
<dbReference type="PANTHER" id="PTHR34299:SF1">
    <property type="entry name" value="DIACYLGLYCEROL KINASE"/>
    <property type="match status" value="1"/>
</dbReference>
<feature type="transmembrane region" description="Helical" evidence="19">
    <location>
        <begin position="98"/>
        <end position="119"/>
    </location>
</feature>
<keyword evidence="10 19" id="KW-1133">Transmembrane helix</keyword>
<gene>
    <name evidence="20" type="ORF">SAMN05216231_1678</name>
</gene>
<evidence type="ECO:0000256" key="10">
    <source>
        <dbReference type="ARBA" id="ARBA00022989"/>
    </source>
</evidence>
<keyword evidence="3" id="KW-1003">Cell membrane</keyword>
<organism evidence="20 21">
    <name type="scientific">Virgibacillus salinus</name>
    <dbReference type="NCBI Taxonomy" id="553311"/>
    <lineage>
        <taxon>Bacteria</taxon>
        <taxon>Bacillati</taxon>
        <taxon>Bacillota</taxon>
        <taxon>Bacilli</taxon>
        <taxon>Bacillales</taxon>
        <taxon>Bacillaceae</taxon>
        <taxon>Virgibacillus</taxon>
    </lineage>
</organism>
<keyword evidence="7 17" id="KW-0547">Nucleotide-binding</keyword>
<keyword evidence="18" id="KW-0460">Magnesium</keyword>
<name>A0A1H1BCD1_9BACI</name>
<evidence type="ECO:0000256" key="14">
    <source>
        <dbReference type="ARBA" id="ARBA00023264"/>
    </source>
</evidence>
<dbReference type="GO" id="GO:0016301">
    <property type="term" value="F:kinase activity"/>
    <property type="evidence" value="ECO:0007669"/>
    <property type="project" value="UniProtKB-KW"/>
</dbReference>
<feature type="binding site" evidence="16">
    <location>
        <position position="71"/>
    </location>
    <ligand>
        <name>substrate</name>
    </ligand>
</feature>
<dbReference type="InterPro" id="IPR036945">
    <property type="entry name" value="DAGK_sf"/>
</dbReference>
<evidence type="ECO:0000256" key="13">
    <source>
        <dbReference type="ARBA" id="ARBA00023209"/>
    </source>
</evidence>
<evidence type="ECO:0000256" key="19">
    <source>
        <dbReference type="SAM" id="Phobius"/>
    </source>
</evidence>
<evidence type="ECO:0000256" key="18">
    <source>
        <dbReference type="PIRSR" id="PIRSR600829-4"/>
    </source>
</evidence>
<feature type="binding site" evidence="18">
    <location>
        <position position="78"/>
    </location>
    <ligand>
        <name>a divalent metal cation</name>
        <dbReference type="ChEBI" id="CHEBI:60240"/>
    </ligand>
</feature>
<feature type="binding site" evidence="17">
    <location>
        <position position="78"/>
    </location>
    <ligand>
        <name>ATP</name>
        <dbReference type="ChEBI" id="CHEBI:30616"/>
    </ligand>
</feature>
<keyword evidence="14" id="KW-1208">Phospholipid metabolism</keyword>
<dbReference type="InterPro" id="IPR033717">
    <property type="entry name" value="UDPK"/>
</dbReference>
<keyword evidence="21" id="KW-1185">Reference proteome</keyword>
<evidence type="ECO:0000256" key="12">
    <source>
        <dbReference type="ARBA" id="ARBA00023136"/>
    </source>
</evidence>
<comment type="similarity">
    <text evidence="2">Belongs to the bacterial diacylglycerol kinase family.</text>
</comment>
<dbReference type="GO" id="GO:0046872">
    <property type="term" value="F:metal ion binding"/>
    <property type="evidence" value="ECO:0007669"/>
    <property type="project" value="UniProtKB-KW"/>
</dbReference>
<dbReference type="Pfam" id="PF01219">
    <property type="entry name" value="DAGK_prokar"/>
    <property type="match status" value="1"/>
</dbReference>
<evidence type="ECO:0000256" key="2">
    <source>
        <dbReference type="ARBA" id="ARBA00005967"/>
    </source>
</evidence>
<evidence type="ECO:0000256" key="8">
    <source>
        <dbReference type="ARBA" id="ARBA00022777"/>
    </source>
</evidence>
<protein>
    <submittedName>
        <fullName evidence="20">Undecaprenol kinase</fullName>
    </submittedName>
</protein>
<reference evidence="20 21" key="1">
    <citation type="submission" date="2016-10" db="EMBL/GenBank/DDBJ databases">
        <authorList>
            <person name="de Groot N.N."/>
        </authorList>
    </citation>
    <scope>NUCLEOTIDE SEQUENCE [LARGE SCALE GENOMIC DNA]</scope>
    <source>
        <strain evidence="20 21">CGMCC 1.10449</strain>
    </source>
</reference>
<feature type="binding site" evidence="18">
    <location>
        <position position="30"/>
    </location>
    <ligand>
        <name>a divalent metal cation</name>
        <dbReference type="ChEBI" id="CHEBI:60240"/>
    </ligand>
</feature>
<dbReference type="AlphaFoldDB" id="A0A1H1BCD1"/>
<dbReference type="Gene3D" id="1.10.287.3610">
    <property type="match status" value="1"/>
</dbReference>
<keyword evidence="11" id="KW-0443">Lipid metabolism</keyword>
<proteinExistence type="inferred from homology"/>
<dbReference type="InterPro" id="IPR000829">
    <property type="entry name" value="DAGK"/>
</dbReference>
<dbReference type="GO" id="GO:0008654">
    <property type="term" value="P:phospholipid biosynthetic process"/>
    <property type="evidence" value="ECO:0007669"/>
    <property type="project" value="UniProtKB-KW"/>
</dbReference>
<keyword evidence="18" id="KW-0479">Metal-binding</keyword>
<evidence type="ECO:0000256" key="5">
    <source>
        <dbReference type="ARBA" id="ARBA00022679"/>
    </source>
</evidence>
<accession>A0A1H1BCD1</accession>
<evidence type="ECO:0000256" key="11">
    <source>
        <dbReference type="ARBA" id="ARBA00023098"/>
    </source>
</evidence>
<feature type="binding site" evidence="17">
    <location>
        <begin position="96"/>
        <end position="97"/>
    </location>
    <ligand>
        <name>ATP</name>
        <dbReference type="ChEBI" id="CHEBI:30616"/>
    </ligand>
</feature>
<feature type="binding site" evidence="17">
    <location>
        <position position="30"/>
    </location>
    <ligand>
        <name>ATP</name>
        <dbReference type="ChEBI" id="CHEBI:30616"/>
    </ligand>
</feature>
<sequence>MNLALNGNQRKKSIGFSHAWNGLKEVTKTERNFKIHLIATITVIIAGILIQLTLIEWAIIMLTIGLVLVAEATNAAVEKLIDYVKPDTHPLAKTIKDVAAGAVLLAALTSLIVGMIIFLPKIYGLF</sequence>
<evidence type="ECO:0000256" key="1">
    <source>
        <dbReference type="ARBA" id="ARBA00004651"/>
    </source>
</evidence>
<dbReference type="PANTHER" id="PTHR34299">
    <property type="entry name" value="DIACYLGLYCEROL KINASE"/>
    <property type="match status" value="1"/>
</dbReference>
<keyword evidence="6 19" id="KW-0812">Transmembrane</keyword>
<comment type="cofactor">
    <cofactor evidence="18">
        <name>Mg(2+)</name>
        <dbReference type="ChEBI" id="CHEBI:18420"/>
    </cofactor>
    <text evidence="18">Mn(2+), Zn(2+), Cd(2+) and Co(2+) support activity to lesser extents.</text>
</comment>
<dbReference type="Proteomes" id="UP000199444">
    <property type="component" value="Unassembled WGS sequence"/>
</dbReference>
<dbReference type="STRING" id="553311.SAMN05216231_1678"/>
<dbReference type="EMBL" id="FNKD01000002">
    <property type="protein sequence ID" value="SDQ49016.1"/>
    <property type="molecule type" value="Genomic_DNA"/>
</dbReference>
<dbReference type="GO" id="GO:0005524">
    <property type="term" value="F:ATP binding"/>
    <property type="evidence" value="ECO:0007669"/>
    <property type="project" value="UniProtKB-KW"/>
</dbReference>
<evidence type="ECO:0000256" key="4">
    <source>
        <dbReference type="ARBA" id="ARBA00022516"/>
    </source>
</evidence>
<evidence type="ECO:0000256" key="7">
    <source>
        <dbReference type="ARBA" id="ARBA00022741"/>
    </source>
</evidence>
<keyword evidence="4" id="KW-0444">Lipid biosynthesis</keyword>
<comment type="subcellular location">
    <subcellularLocation>
        <location evidence="1">Cell membrane</location>
        <topology evidence="1">Multi-pass membrane protein</topology>
    </subcellularLocation>
</comment>
<evidence type="ECO:0000256" key="3">
    <source>
        <dbReference type="ARBA" id="ARBA00022475"/>
    </source>
</evidence>
<evidence type="ECO:0000256" key="15">
    <source>
        <dbReference type="PIRSR" id="PIRSR600829-1"/>
    </source>
</evidence>
<keyword evidence="8 20" id="KW-0418">Kinase</keyword>
<keyword evidence="9 17" id="KW-0067">ATP-binding</keyword>